<dbReference type="GO" id="GO:0007165">
    <property type="term" value="P:signal transduction"/>
    <property type="evidence" value="ECO:0007669"/>
    <property type="project" value="UniProtKB-KW"/>
</dbReference>
<feature type="transmembrane region" description="Helical" evidence="8">
    <location>
        <begin position="322"/>
        <end position="342"/>
    </location>
</feature>
<dbReference type="SMART" id="SM00283">
    <property type="entry name" value="MA"/>
    <property type="match status" value="1"/>
</dbReference>
<organism evidence="11 12">
    <name type="scientific">Phytopseudomonas seleniipraecipitans</name>
    <dbReference type="NCBI Taxonomy" id="640205"/>
    <lineage>
        <taxon>Bacteria</taxon>
        <taxon>Pseudomonadati</taxon>
        <taxon>Pseudomonadota</taxon>
        <taxon>Gammaproteobacteria</taxon>
        <taxon>Pseudomonadales</taxon>
        <taxon>Pseudomonadaceae</taxon>
        <taxon>Phytopseudomonas</taxon>
    </lineage>
</organism>
<dbReference type="CDD" id="cd06225">
    <property type="entry name" value="HAMP"/>
    <property type="match status" value="1"/>
</dbReference>
<keyword evidence="3 8" id="KW-1133">Transmembrane helix</keyword>
<keyword evidence="4 8" id="KW-0472">Membrane</keyword>
<dbReference type="STRING" id="640205.SAMN05216381_3348"/>
<evidence type="ECO:0000256" key="1">
    <source>
        <dbReference type="ARBA" id="ARBA00004141"/>
    </source>
</evidence>
<evidence type="ECO:0000313" key="12">
    <source>
        <dbReference type="Proteomes" id="UP000243378"/>
    </source>
</evidence>
<dbReference type="InterPro" id="IPR004090">
    <property type="entry name" value="Chemotax_Me-accpt_rcpt"/>
</dbReference>
<dbReference type="InterPro" id="IPR004089">
    <property type="entry name" value="MCPsignal_dom"/>
</dbReference>
<dbReference type="InterPro" id="IPR003660">
    <property type="entry name" value="HAMP_dom"/>
</dbReference>
<dbReference type="OrthoDB" id="7030431at2"/>
<dbReference type="FunFam" id="1.10.287.950:FF:000001">
    <property type="entry name" value="Methyl-accepting chemotaxis sensory transducer"/>
    <property type="match status" value="1"/>
</dbReference>
<evidence type="ECO:0000256" key="4">
    <source>
        <dbReference type="ARBA" id="ARBA00023136"/>
    </source>
</evidence>
<comment type="subcellular location">
    <subcellularLocation>
        <location evidence="1">Membrane</location>
        <topology evidence="1">Multi-pass membrane protein</topology>
    </subcellularLocation>
</comment>
<evidence type="ECO:0000256" key="8">
    <source>
        <dbReference type="SAM" id="Phobius"/>
    </source>
</evidence>
<accession>A0A1G7S836</accession>
<dbReference type="PROSITE" id="PS50885">
    <property type="entry name" value="HAMP"/>
    <property type="match status" value="1"/>
</dbReference>
<dbReference type="SUPFAM" id="SSF58104">
    <property type="entry name" value="Methyl-accepting chemotaxis protein (MCP) signaling domain"/>
    <property type="match status" value="1"/>
</dbReference>
<dbReference type="PROSITE" id="PS50111">
    <property type="entry name" value="CHEMOTAXIS_TRANSDUC_2"/>
    <property type="match status" value="1"/>
</dbReference>
<dbReference type="PANTHER" id="PTHR32089">
    <property type="entry name" value="METHYL-ACCEPTING CHEMOTAXIS PROTEIN MCPB"/>
    <property type="match status" value="1"/>
</dbReference>
<feature type="domain" description="HAMP" evidence="10">
    <location>
        <begin position="346"/>
        <end position="398"/>
    </location>
</feature>
<gene>
    <name evidence="11" type="ORF">SAMN05216381_3348</name>
</gene>
<dbReference type="Pfam" id="PF00015">
    <property type="entry name" value="MCPsignal"/>
    <property type="match status" value="1"/>
</dbReference>
<evidence type="ECO:0000256" key="2">
    <source>
        <dbReference type="ARBA" id="ARBA00022692"/>
    </source>
</evidence>
<evidence type="ECO:0000256" key="3">
    <source>
        <dbReference type="ARBA" id="ARBA00022989"/>
    </source>
</evidence>
<keyword evidence="2 8" id="KW-0812">Transmembrane</keyword>
<evidence type="ECO:0000256" key="5">
    <source>
        <dbReference type="ARBA" id="ARBA00023224"/>
    </source>
</evidence>
<evidence type="ECO:0000259" key="9">
    <source>
        <dbReference type="PROSITE" id="PS50111"/>
    </source>
</evidence>
<evidence type="ECO:0000256" key="7">
    <source>
        <dbReference type="PROSITE-ProRule" id="PRU00284"/>
    </source>
</evidence>
<dbReference type="Proteomes" id="UP000243378">
    <property type="component" value="Unassembled WGS sequence"/>
</dbReference>
<feature type="transmembrane region" description="Helical" evidence="8">
    <location>
        <begin position="21"/>
        <end position="40"/>
    </location>
</feature>
<dbReference type="PANTHER" id="PTHR32089:SF112">
    <property type="entry name" value="LYSOZYME-LIKE PROTEIN-RELATED"/>
    <property type="match status" value="1"/>
</dbReference>
<dbReference type="GO" id="GO:0016020">
    <property type="term" value="C:membrane"/>
    <property type="evidence" value="ECO:0007669"/>
    <property type="project" value="UniProtKB-SubCell"/>
</dbReference>
<dbReference type="EMBL" id="FNBM01000008">
    <property type="protein sequence ID" value="SDG19141.1"/>
    <property type="molecule type" value="Genomic_DNA"/>
</dbReference>
<dbReference type="RefSeq" id="WP_092370142.1">
    <property type="nucleotide sequence ID" value="NZ_FNBM01000008.1"/>
</dbReference>
<sequence>MWGLLKPGVRVLERVSFARKFQILFVLFLIPLAYALWVMMNANLERIEVLNRELDGMQGVKALGAVEQELLEQRFLLARWKGNDKAAEGLLRERSGKLDEALAATSEQLKLTPMSEETKHQLDALRTSVSELDLAVLGKMALLDALGRYQSTLSRLALLRELMVTDSGLILDPYLDTYLMMEQLTVTLPRLAGDLGRFASQGYGSLVAQHFTLQNRVLVRDLRASLEQSGAQIAKARTALERMSAPAMLHLQQPFNEAEQGLQNFLTEIDRDMIEASPMVLQPARFVEQVQTLQAQQLALRQAVFEQFNTDLGRYKGQVQRVMWNTALVFAALTLLALYLLLCLNASIRRSTTGIIQAAEGLRDGDLRVRMKVHGGDDLAAISTALNSAVAQLRDSMQGVGREGRHLDDTVRSLSSQASHSLAAVEQQQAQMSQIATAATQMAATAQSVAQSCEQAAQEAGQTREIATQSNQRGARTSASMRELSGRLAGSASTLQQLRMQTEQITRVVDVIKGIAEQTNLLALNAAIEAARAGEQGRGFAVVADEVRSLSQRTQNSTAEIAQTVGDLHKVVGQSVAEMEQAVRQAEGDVDNVLAMSADLDGIVDSVQRVSDRLAQIATAAEQQAATADEVSHNIQQVDQAASALLDGARMVSNAGEQLRQGSEALALNTGRFRID</sequence>
<evidence type="ECO:0000256" key="6">
    <source>
        <dbReference type="ARBA" id="ARBA00029447"/>
    </source>
</evidence>
<dbReference type="PRINTS" id="PR00260">
    <property type="entry name" value="CHEMTRNSDUCR"/>
</dbReference>
<comment type="similarity">
    <text evidence="6">Belongs to the methyl-accepting chemotaxis (MCP) protein family.</text>
</comment>
<evidence type="ECO:0000259" key="10">
    <source>
        <dbReference type="PROSITE" id="PS50885"/>
    </source>
</evidence>
<keyword evidence="5 7" id="KW-0807">Transducer</keyword>
<dbReference type="GO" id="GO:0004888">
    <property type="term" value="F:transmembrane signaling receptor activity"/>
    <property type="evidence" value="ECO:0007669"/>
    <property type="project" value="InterPro"/>
</dbReference>
<dbReference type="GO" id="GO:0006935">
    <property type="term" value="P:chemotaxis"/>
    <property type="evidence" value="ECO:0007669"/>
    <property type="project" value="InterPro"/>
</dbReference>
<reference evidence="11 12" key="1">
    <citation type="submission" date="2016-10" db="EMBL/GenBank/DDBJ databases">
        <authorList>
            <person name="de Groot N.N."/>
        </authorList>
    </citation>
    <scope>NUCLEOTIDE SEQUENCE [LARGE SCALE GENOMIC DNA]</scope>
    <source>
        <strain evidence="11 12">LMG 25475</strain>
    </source>
</reference>
<dbReference type="Gene3D" id="1.10.287.950">
    <property type="entry name" value="Methyl-accepting chemotaxis protein"/>
    <property type="match status" value="1"/>
</dbReference>
<proteinExistence type="inferred from homology"/>
<evidence type="ECO:0000313" key="11">
    <source>
        <dbReference type="EMBL" id="SDG19141.1"/>
    </source>
</evidence>
<dbReference type="SMART" id="SM00304">
    <property type="entry name" value="HAMP"/>
    <property type="match status" value="1"/>
</dbReference>
<dbReference type="AlphaFoldDB" id="A0A1G7S836"/>
<feature type="domain" description="Methyl-accepting transducer" evidence="9">
    <location>
        <begin position="403"/>
        <end position="639"/>
    </location>
</feature>
<name>A0A1G7S836_9GAMM</name>
<protein>
    <submittedName>
        <fullName evidence="11">Methyl-accepting chemotaxis protein</fullName>
    </submittedName>
</protein>